<evidence type="ECO:0000313" key="4">
    <source>
        <dbReference type="EMBL" id="KAE8689883.1"/>
    </source>
</evidence>
<keyword evidence="2" id="KW-1133">Transmembrane helix</keyword>
<protein>
    <submittedName>
        <fullName evidence="4">Protein ROOT HAIR DEFECTIVE 3-like protein 2</fullName>
    </submittedName>
</protein>
<feature type="domain" description="Sey1/RHD3-like three-helix bundle" evidence="3">
    <location>
        <begin position="3"/>
        <end position="343"/>
    </location>
</feature>
<feature type="compositionally biased region" description="Pro residues" evidence="1">
    <location>
        <begin position="348"/>
        <end position="358"/>
    </location>
</feature>
<organism evidence="4 5">
    <name type="scientific">Hibiscus syriacus</name>
    <name type="common">Rose of Sharon</name>
    <dbReference type="NCBI Taxonomy" id="106335"/>
    <lineage>
        <taxon>Eukaryota</taxon>
        <taxon>Viridiplantae</taxon>
        <taxon>Streptophyta</taxon>
        <taxon>Embryophyta</taxon>
        <taxon>Tracheophyta</taxon>
        <taxon>Spermatophyta</taxon>
        <taxon>Magnoliopsida</taxon>
        <taxon>eudicotyledons</taxon>
        <taxon>Gunneridae</taxon>
        <taxon>Pentapetalae</taxon>
        <taxon>rosids</taxon>
        <taxon>malvids</taxon>
        <taxon>Malvales</taxon>
        <taxon>Malvaceae</taxon>
        <taxon>Malvoideae</taxon>
        <taxon>Hibiscus</taxon>
    </lineage>
</organism>
<keyword evidence="2" id="KW-0812">Transmembrane</keyword>
<dbReference type="GO" id="GO:0016320">
    <property type="term" value="P:endoplasmic reticulum membrane fusion"/>
    <property type="evidence" value="ECO:0007669"/>
    <property type="project" value="TreeGrafter"/>
</dbReference>
<gene>
    <name evidence="4" type="ORF">F3Y22_tig00110931pilonHSYRG00235</name>
</gene>
<name>A0A6A2ZDZ6_HIBSY</name>
<dbReference type="AlphaFoldDB" id="A0A6A2ZDZ6"/>
<evidence type="ECO:0000256" key="2">
    <source>
        <dbReference type="SAM" id="Phobius"/>
    </source>
</evidence>
<feature type="transmembrane region" description="Helical" evidence="2">
    <location>
        <begin position="290"/>
        <end position="309"/>
    </location>
</feature>
<sequence>MAWFDEGYEDAVVELANWDSSKFRDKLHRDIEAHVASAQAAKLSELTSAYQAKLNDALAGPIESLFDGANNETWLSIRNLLRCETESVVSGMSKALSGFDLDEHAKGKMLTSLQDYARGVVETKAKEEAGRVVIRMKDRFTTLFSHDSDSMPRIWTGNEDIRAITRTARTECLKLLAVMAAIRLEDGVDNIEKILFSALLDTNRSAATTMVDPLATSTWEKVPPARTLITPVQCKAFCFLSPEFIDAWLVFFYFQEANKRSNNWLPPPWAIVALLVLGFNEFMTVLRNPFYLAVIFVGYLVVKALWLQLDVSGQFRYGVLPGLISLSTRFIPTVTDLIGKLSEQGQMPPTPTNNPPRMPAAAASKKLENRSFISLTASSDPNKEE</sequence>
<dbReference type="GO" id="GO:0005783">
    <property type="term" value="C:endoplasmic reticulum"/>
    <property type="evidence" value="ECO:0007669"/>
    <property type="project" value="TreeGrafter"/>
</dbReference>
<dbReference type="PANTHER" id="PTHR45923:SF2">
    <property type="entry name" value="PROTEIN SEY1"/>
    <property type="match status" value="1"/>
</dbReference>
<keyword evidence="5" id="KW-1185">Reference proteome</keyword>
<reference evidence="4" key="1">
    <citation type="submission" date="2019-09" db="EMBL/GenBank/DDBJ databases">
        <title>Draft genome information of white flower Hibiscus syriacus.</title>
        <authorList>
            <person name="Kim Y.-M."/>
        </authorList>
    </citation>
    <scope>NUCLEOTIDE SEQUENCE [LARGE SCALE GENOMIC DNA]</scope>
    <source>
        <strain evidence="4">YM2019G1</strain>
    </source>
</reference>
<dbReference type="EMBL" id="VEPZ02001167">
    <property type="protein sequence ID" value="KAE8689883.1"/>
    <property type="molecule type" value="Genomic_DNA"/>
</dbReference>
<dbReference type="PANTHER" id="PTHR45923">
    <property type="entry name" value="PROTEIN SEY1"/>
    <property type="match status" value="1"/>
</dbReference>
<evidence type="ECO:0000259" key="3">
    <source>
        <dbReference type="Pfam" id="PF20428"/>
    </source>
</evidence>
<feature type="region of interest" description="Disordered" evidence="1">
    <location>
        <begin position="342"/>
        <end position="385"/>
    </location>
</feature>
<dbReference type="InterPro" id="IPR046758">
    <property type="entry name" value="Sey1/RHD3-like_3HB"/>
</dbReference>
<dbReference type="InterPro" id="IPR008803">
    <property type="entry name" value="RHD3/Sey1"/>
</dbReference>
<accession>A0A6A2ZDZ6</accession>
<feature type="compositionally biased region" description="Polar residues" evidence="1">
    <location>
        <begin position="371"/>
        <end position="385"/>
    </location>
</feature>
<evidence type="ECO:0000256" key="1">
    <source>
        <dbReference type="SAM" id="MobiDB-lite"/>
    </source>
</evidence>
<dbReference type="Proteomes" id="UP000436088">
    <property type="component" value="Unassembled WGS sequence"/>
</dbReference>
<proteinExistence type="predicted"/>
<keyword evidence="2" id="KW-0472">Membrane</keyword>
<comment type="caution">
    <text evidence="4">The sequence shown here is derived from an EMBL/GenBank/DDBJ whole genome shotgun (WGS) entry which is preliminary data.</text>
</comment>
<evidence type="ECO:0000313" key="5">
    <source>
        <dbReference type="Proteomes" id="UP000436088"/>
    </source>
</evidence>
<dbReference type="GO" id="GO:0003924">
    <property type="term" value="F:GTPase activity"/>
    <property type="evidence" value="ECO:0007669"/>
    <property type="project" value="TreeGrafter"/>
</dbReference>
<dbReference type="Pfam" id="PF20428">
    <property type="entry name" value="Sey1_3HB"/>
    <property type="match status" value="1"/>
</dbReference>